<evidence type="ECO:0000313" key="1">
    <source>
        <dbReference type="EMBL" id="MBC8769915.1"/>
    </source>
</evidence>
<dbReference type="Proteomes" id="UP000618952">
    <property type="component" value="Unassembled WGS sequence"/>
</dbReference>
<organism evidence="1 2">
    <name type="scientific">Arenibacter arenosicollis</name>
    <dbReference type="NCBI Taxonomy" id="2762274"/>
    <lineage>
        <taxon>Bacteria</taxon>
        <taxon>Pseudomonadati</taxon>
        <taxon>Bacteroidota</taxon>
        <taxon>Flavobacteriia</taxon>
        <taxon>Flavobacteriales</taxon>
        <taxon>Flavobacteriaceae</taxon>
        <taxon>Arenibacter</taxon>
    </lineage>
</organism>
<accession>A0ABR7QRU7</accession>
<keyword evidence="2" id="KW-1185">Reference proteome</keyword>
<sequence>MDNGERLRNKPVRSLINGDIGFALGSNRWVYWHIVSGEIEQLAHEENEKIVINDWFKDRNFNMGDKIMIYQYFKDHGRLEGETLEQIEPGISLWDKSLE</sequence>
<dbReference type="RefSeq" id="WP_187587250.1">
    <property type="nucleotide sequence ID" value="NZ_JACLHY010000024.1"/>
</dbReference>
<dbReference type="EMBL" id="JACLHY010000024">
    <property type="protein sequence ID" value="MBC8769915.1"/>
    <property type="molecule type" value="Genomic_DNA"/>
</dbReference>
<reference evidence="1 2" key="1">
    <citation type="submission" date="2020-08" db="EMBL/GenBank/DDBJ databases">
        <title>Arenibacter gaetbuli sp. nov., isolated from a sand dune.</title>
        <authorList>
            <person name="Park S."/>
            <person name="Yoon J.-H."/>
        </authorList>
    </citation>
    <scope>NUCLEOTIDE SEQUENCE [LARGE SCALE GENOMIC DNA]</scope>
    <source>
        <strain evidence="1 2">BSSL-BM3</strain>
    </source>
</reference>
<protein>
    <submittedName>
        <fullName evidence="1">Uncharacterized protein</fullName>
    </submittedName>
</protein>
<gene>
    <name evidence="1" type="ORF">H4O18_18095</name>
</gene>
<comment type="caution">
    <text evidence="1">The sequence shown here is derived from an EMBL/GenBank/DDBJ whole genome shotgun (WGS) entry which is preliminary data.</text>
</comment>
<evidence type="ECO:0000313" key="2">
    <source>
        <dbReference type="Proteomes" id="UP000618952"/>
    </source>
</evidence>
<proteinExistence type="predicted"/>
<name>A0ABR7QRU7_9FLAO</name>